<evidence type="ECO:0000256" key="1">
    <source>
        <dbReference type="ARBA" id="ARBA00006174"/>
    </source>
</evidence>
<dbReference type="RefSeq" id="WP_269332682.1">
    <property type="nucleotide sequence ID" value="NZ_JAMZFT010000002.1"/>
</dbReference>
<keyword evidence="5" id="KW-1185">Reference proteome</keyword>
<feature type="domain" description="MmgE/PrpD N-terminal" evidence="2">
    <location>
        <begin position="20"/>
        <end position="258"/>
    </location>
</feature>
<dbReference type="InterPro" id="IPR042188">
    <property type="entry name" value="MmgE/PrpD_sf_2"/>
</dbReference>
<dbReference type="GO" id="GO:0016829">
    <property type="term" value="F:lyase activity"/>
    <property type="evidence" value="ECO:0007669"/>
    <property type="project" value="InterPro"/>
</dbReference>
<accession>A0A9J6PJL4</accession>
<dbReference type="InterPro" id="IPR045336">
    <property type="entry name" value="MmgE_PrpD_N"/>
</dbReference>
<comment type="caution">
    <text evidence="4">The sequence shown here is derived from an EMBL/GenBank/DDBJ whole genome shotgun (WGS) entry which is preliminary data.</text>
</comment>
<dbReference type="InterPro" id="IPR005656">
    <property type="entry name" value="MmgE_PrpD"/>
</dbReference>
<dbReference type="PANTHER" id="PTHR16943:SF8">
    <property type="entry name" value="2-METHYLCITRATE DEHYDRATASE"/>
    <property type="match status" value="1"/>
</dbReference>
<evidence type="ECO:0000259" key="2">
    <source>
        <dbReference type="Pfam" id="PF03972"/>
    </source>
</evidence>
<gene>
    <name evidence="4" type="ORF">NJQ99_09980</name>
</gene>
<dbReference type="Pfam" id="PF03972">
    <property type="entry name" value="MmgE_PrpD_N"/>
    <property type="match status" value="1"/>
</dbReference>
<name>A0A9J6PJL4_9PROT</name>
<dbReference type="Gene3D" id="1.10.4100.10">
    <property type="entry name" value="2-methylcitrate dehydratase PrpD"/>
    <property type="match status" value="1"/>
</dbReference>
<dbReference type="PANTHER" id="PTHR16943">
    <property type="entry name" value="2-METHYLCITRATE DEHYDRATASE-RELATED"/>
    <property type="match status" value="1"/>
</dbReference>
<dbReference type="Pfam" id="PF19305">
    <property type="entry name" value="MmgE_PrpD_C"/>
    <property type="match status" value="1"/>
</dbReference>
<proteinExistence type="inferred from homology"/>
<dbReference type="InterPro" id="IPR036148">
    <property type="entry name" value="MmgE/PrpD_sf"/>
</dbReference>
<dbReference type="AlphaFoldDB" id="A0A9J6PJL4"/>
<protein>
    <submittedName>
        <fullName evidence="4">MmgE/PrpD family protein</fullName>
    </submittedName>
</protein>
<dbReference type="EMBL" id="JAMZFT010000002">
    <property type="protein sequence ID" value="MCP1336735.1"/>
    <property type="molecule type" value="Genomic_DNA"/>
</dbReference>
<dbReference type="SUPFAM" id="SSF103378">
    <property type="entry name" value="2-methylcitrate dehydratase PrpD"/>
    <property type="match status" value="1"/>
</dbReference>
<comment type="similarity">
    <text evidence="1">Belongs to the PrpD family.</text>
</comment>
<reference evidence="4" key="1">
    <citation type="submission" date="2022-06" db="EMBL/GenBank/DDBJ databases">
        <title>Isolation and Genomics of Futiania mangrovii gen. nov., sp. nov., a Rare and Metabolically-versatile member in the Class Alphaproteobacteria.</title>
        <authorList>
            <person name="Liu L."/>
            <person name="Huang W.-C."/>
            <person name="Pan J."/>
            <person name="Li J."/>
            <person name="Huang Y."/>
            <person name="Du H."/>
            <person name="Liu Y."/>
            <person name="Li M."/>
        </authorList>
    </citation>
    <scope>NUCLEOTIDE SEQUENCE</scope>
    <source>
        <strain evidence="4">FT118</strain>
    </source>
</reference>
<sequence>MNVHAPLDAGTDTATAPIREALAAFAAQTDHADIPAQVRTRAVHHMLDAAGIALASTRYDFALRTLTALRGLGGEGPVPVIGMPAHLPPRDAAMVNGLLCHGLDFDDTHIAGVVHPTASVFSAVLSAVHHAGASGRDMVTAYVIGVEAAARIGMVARGGFHQVGFHPTGMVGVFGCALAAGRIFGLTEKQLAHAQGIALSLASGSLEFLEDGAWNKRFHPGWAANAGITAAALAREEFFGITRPYDGRFGLYNSYLGELSKACDLSLATAGLGETWELMNTAIKPYPACHFTHGCIDAAQALAQQGIGADRIASIVALVPAEVVKTVCEPEANKKRPANSYDAQFSIPYLVATPFVRGRFTLAELEDEALTDPAILALADRVSYRADPDSPFPRAYSGEVIVTLKDGTEHRHREHVNRGAADRPLTNAEIVEKYEGNAAMTLARGEAERFKAALLGLDADEPAAGLLATLGRPSA</sequence>
<dbReference type="InterPro" id="IPR045337">
    <property type="entry name" value="MmgE_PrpD_C"/>
</dbReference>
<evidence type="ECO:0000313" key="4">
    <source>
        <dbReference type="EMBL" id="MCP1336735.1"/>
    </source>
</evidence>
<dbReference type="Gene3D" id="3.30.1330.120">
    <property type="entry name" value="2-methylcitrate dehydratase PrpD"/>
    <property type="match status" value="1"/>
</dbReference>
<organism evidence="4 5">
    <name type="scientific">Futiania mangrovi</name>
    <dbReference type="NCBI Taxonomy" id="2959716"/>
    <lineage>
        <taxon>Bacteria</taxon>
        <taxon>Pseudomonadati</taxon>
        <taxon>Pseudomonadota</taxon>
        <taxon>Alphaproteobacteria</taxon>
        <taxon>Futianiales</taxon>
        <taxon>Futianiaceae</taxon>
        <taxon>Futiania</taxon>
    </lineage>
</organism>
<evidence type="ECO:0000313" key="5">
    <source>
        <dbReference type="Proteomes" id="UP001055804"/>
    </source>
</evidence>
<evidence type="ECO:0000259" key="3">
    <source>
        <dbReference type="Pfam" id="PF19305"/>
    </source>
</evidence>
<feature type="domain" description="MmgE/PrpD C-terminal" evidence="3">
    <location>
        <begin position="286"/>
        <end position="455"/>
    </location>
</feature>
<dbReference type="Proteomes" id="UP001055804">
    <property type="component" value="Unassembled WGS sequence"/>
</dbReference>
<dbReference type="InterPro" id="IPR042183">
    <property type="entry name" value="MmgE/PrpD_sf_1"/>
</dbReference>